<dbReference type="AlphaFoldDB" id="A0A1U7RS04"/>
<dbReference type="PRINTS" id="PR01415">
    <property type="entry name" value="ANKYRIN"/>
</dbReference>
<dbReference type="InterPro" id="IPR036036">
    <property type="entry name" value="SOCS_box-like_dom_sf"/>
</dbReference>
<dbReference type="PROSITE" id="PS50297">
    <property type="entry name" value="ANK_REP_REGION"/>
    <property type="match status" value="4"/>
</dbReference>
<dbReference type="SUPFAM" id="SSF158235">
    <property type="entry name" value="SOCS box-like"/>
    <property type="match status" value="1"/>
</dbReference>
<feature type="repeat" description="ANK" evidence="4">
    <location>
        <begin position="288"/>
        <end position="320"/>
    </location>
</feature>
<dbReference type="PROSITE" id="PS50225">
    <property type="entry name" value="SOCS"/>
    <property type="match status" value="1"/>
</dbReference>
<evidence type="ECO:0000256" key="1">
    <source>
        <dbReference type="ARBA" id="ARBA00004906"/>
    </source>
</evidence>
<sequence>MAGETFVFTSSTLRSLRLQRELLELEDRRRALARQCESRRLPTTTQSFQALAKPARRPQYCRDPTVHNALYTGDLQRIKSIFKDEATANMIMETVSEELLWSAELGLWVLSPQKKHTSPLRITAARGYGDCVKHLIMQGADIDSLVGGRAALHDSCTHHRAECTRLLLSYGANANVLSEEGLAPLHFCTTQETFQCAELLLEYGALVNLSTKDRRTTPLHVAAKHGLDEHVRLYLCYGADLSRRNQEGETALNAACAGADRPEEAECYYRAVRRLLEAGANARTAGRKNHTPLHNACSNCHLRLMELLLQHGADVNVANCAGYTPMDCALQAVEDYHQGQPERVIAALLDHGAAPVNPKMLKFCSLCPRALEVLLNSYDRILSCDSWVEAVPPEMWQEHKAFYDSALQMTNQPRQLQHLARCTVRKYLGARCHSVIPRLNLPLALRDYLRLPLEGYIR</sequence>
<reference evidence="7" key="1">
    <citation type="submission" date="2025-08" db="UniProtKB">
        <authorList>
            <consortium name="RefSeq"/>
        </authorList>
    </citation>
    <scope>IDENTIFICATION</scope>
</reference>
<gene>
    <name evidence="7" type="primary">ASB16</name>
</gene>
<feature type="domain" description="SOCS box" evidence="5">
    <location>
        <begin position="407"/>
        <end position="450"/>
    </location>
</feature>
<dbReference type="GO" id="GO:0016567">
    <property type="term" value="P:protein ubiquitination"/>
    <property type="evidence" value="ECO:0007669"/>
    <property type="project" value="UniProtKB-UniPathway"/>
</dbReference>
<dbReference type="PANTHER" id="PTHR24198">
    <property type="entry name" value="ANKYRIN REPEAT AND PROTEIN KINASE DOMAIN-CONTAINING PROTEIN"/>
    <property type="match status" value="1"/>
</dbReference>
<dbReference type="PROSITE" id="PS50088">
    <property type="entry name" value="ANK_REPEAT"/>
    <property type="match status" value="4"/>
</dbReference>
<dbReference type="InterPro" id="IPR036770">
    <property type="entry name" value="Ankyrin_rpt-contain_sf"/>
</dbReference>
<evidence type="ECO:0000256" key="2">
    <source>
        <dbReference type="ARBA" id="ARBA00022737"/>
    </source>
</evidence>
<protein>
    <submittedName>
        <fullName evidence="7">Ankyrin repeat and SOCS box protein 16</fullName>
    </submittedName>
</protein>
<dbReference type="SMART" id="SM00248">
    <property type="entry name" value="ANK"/>
    <property type="match status" value="7"/>
</dbReference>
<dbReference type="KEGG" id="asn:102380718"/>
<dbReference type="SMART" id="SM00969">
    <property type="entry name" value="SOCS_box"/>
    <property type="match status" value="1"/>
</dbReference>
<dbReference type="Proteomes" id="UP000189705">
    <property type="component" value="Unplaced"/>
</dbReference>
<feature type="repeat" description="ANK" evidence="4">
    <location>
        <begin position="147"/>
        <end position="179"/>
    </location>
</feature>
<dbReference type="GO" id="GO:0005737">
    <property type="term" value="C:cytoplasm"/>
    <property type="evidence" value="ECO:0007669"/>
    <property type="project" value="TreeGrafter"/>
</dbReference>
<feature type="repeat" description="ANK" evidence="4">
    <location>
        <begin position="214"/>
        <end position="246"/>
    </location>
</feature>
<evidence type="ECO:0000256" key="4">
    <source>
        <dbReference type="PROSITE-ProRule" id="PRU00023"/>
    </source>
</evidence>
<proteinExistence type="predicted"/>
<dbReference type="InParanoid" id="A0A1U7RS04"/>
<keyword evidence="3 4" id="KW-0040">ANK repeat</keyword>
<dbReference type="Pfam" id="PF12796">
    <property type="entry name" value="Ank_2"/>
    <property type="match status" value="2"/>
</dbReference>
<dbReference type="InterPro" id="IPR002110">
    <property type="entry name" value="Ankyrin_rpt"/>
</dbReference>
<dbReference type="OrthoDB" id="194358at2759"/>
<dbReference type="eggNOG" id="KOG0504">
    <property type="taxonomic scope" value="Eukaryota"/>
</dbReference>
<dbReference type="RefSeq" id="XP_006017920.1">
    <property type="nucleotide sequence ID" value="XM_006017858.3"/>
</dbReference>
<evidence type="ECO:0000259" key="5">
    <source>
        <dbReference type="PROSITE" id="PS50225"/>
    </source>
</evidence>
<dbReference type="Pfam" id="PF07525">
    <property type="entry name" value="SOCS_box"/>
    <property type="match status" value="1"/>
</dbReference>
<dbReference type="GO" id="GO:0035556">
    <property type="term" value="P:intracellular signal transduction"/>
    <property type="evidence" value="ECO:0007669"/>
    <property type="project" value="InterPro"/>
</dbReference>
<keyword evidence="2" id="KW-0677">Repeat</keyword>
<name>A0A1U7RS04_ALLSI</name>
<dbReference type="CTD" id="92591"/>
<feature type="repeat" description="ANK" evidence="4">
    <location>
        <begin position="180"/>
        <end position="212"/>
    </location>
</feature>
<dbReference type="STRING" id="38654.A0A1U7RS04"/>
<organism evidence="6 7">
    <name type="scientific">Alligator sinensis</name>
    <name type="common">Chinese alligator</name>
    <dbReference type="NCBI Taxonomy" id="38654"/>
    <lineage>
        <taxon>Eukaryota</taxon>
        <taxon>Metazoa</taxon>
        <taxon>Chordata</taxon>
        <taxon>Craniata</taxon>
        <taxon>Vertebrata</taxon>
        <taxon>Euteleostomi</taxon>
        <taxon>Archelosauria</taxon>
        <taxon>Archosauria</taxon>
        <taxon>Crocodylia</taxon>
        <taxon>Alligatoridae</taxon>
        <taxon>Alligatorinae</taxon>
        <taxon>Alligator</taxon>
    </lineage>
</organism>
<evidence type="ECO:0000256" key="3">
    <source>
        <dbReference type="ARBA" id="ARBA00023043"/>
    </source>
</evidence>
<accession>A0A1U7RS04</accession>
<dbReference type="Gene3D" id="1.25.40.20">
    <property type="entry name" value="Ankyrin repeat-containing domain"/>
    <property type="match status" value="2"/>
</dbReference>
<dbReference type="Pfam" id="PF00023">
    <property type="entry name" value="Ank"/>
    <property type="match status" value="1"/>
</dbReference>
<dbReference type="PANTHER" id="PTHR24198:SF189">
    <property type="entry name" value="ANKYRIN REPEAT AND SOCS BOX PROTEIN 16"/>
    <property type="match status" value="1"/>
</dbReference>
<comment type="pathway">
    <text evidence="1">Protein modification; protein ubiquitination.</text>
</comment>
<dbReference type="UniPathway" id="UPA00143"/>
<dbReference type="Gene3D" id="1.10.750.20">
    <property type="entry name" value="SOCS box"/>
    <property type="match status" value="1"/>
</dbReference>
<dbReference type="GeneID" id="102380718"/>
<dbReference type="SUPFAM" id="SSF48403">
    <property type="entry name" value="Ankyrin repeat"/>
    <property type="match status" value="1"/>
</dbReference>
<evidence type="ECO:0000313" key="6">
    <source>
        <dbReference type="Proteomes" id="UP000189705"/>
    </source>
</evidence>
<dbReference type="InterPro" id="IPR001496">
    <property type="entry name" value="SOCS_box"/>
</dbReference>
<evidence type="ECO:0000313" key="7">
    <source>
        <dbReference type="RefSeq" id="XP_006017920.1"/>
    </source>
</evidence>
<dbReference type="CDD" id="cd03723">
    <property type="entry name" value="SOCS_ASB4_ASB18"/>
    <property type="match status" value="1"/>
</dbReference>
<keyword evidence="6" id="KW-1185">Reference proteome</keyword>